<dbReference type="InterPro" id="IPR038883">
    <property type="entry name" value="AN11006-like"/>
</dbReference>
<keyword evidence="3" id="KW-1185">Reference proteome</keyword>
<reference evidence="2" key="1">
    <citation type="submission" date="2018-03" db="EMBL/GenBank/DDBJ databases">
        <authorList>
            <person name="Guldener U."/>
        </authorList>
    </citation>
    <scope>NUCLEOTIDE SEQUENCE</scope>
</reference>
<name>A0AAE8N0D9_9PEZI</name>
<gene>
    <name evidence="2" type="ORF">DNG_05248</name>
</gene>
<feature type="compositionally biased region" description="Acidic residues" evidence="1">
    <location>
        <begin position="41"/>
        <end position="52"/>
    </location>
</feature>
<protein>
    <submittedName>
        <fullName evidence="2">Uncharacterized protein</fullName>
    </submittedName>
</protein>
<organism evidence="2 3">
    <name type="scientific">Cephalotrichum gorgonifer</name>
    <dbReference type="NCBI Taxonomy" id="2041049"/>
    <lineage>
        <taxon>Eukaryota</taxon>
        <taxon>Fungi</taxon>
        <taxon>Dikarya</taxon>
        <taxon>Ascomycota</taxon>
        <taxon>Pezizomycotina</taxon>
        <taxon>Sordariomycetes</taxon>
        <taxon>Hypocreomycetidae</taxon>
        <taxon>Microascales</taxon>
        <taxon>Microascaceae</taxon>
        <taxon>Cephalotrichum</taxon>
    </lineage>
</organism>
<comment type="caution">
    <text evidence="2">The sequence shown here is derived from an EMBL/GenBank/DDBJ whole genome shotgun (WGS) entry which is preliminary data.</text>
</comment>
<dbReference type="AlphaFoldDB" id="A0AAE8N0D9"/>
<evidence type="ECO:0000313" key="3">
    <source>
        <dbReference type="Proteomes" id="UP001187682"/>
    </source>
</evidence>
<feature type="region of interest" description="Disordered" evidence="1">
    <location>
        <begin position="1"/>
        <end position="68"/>
    </location>
</feature>
<proteinExistence type="predicted"/>
<dbReference type="PANTHER" id="PTHR42085:SF2">
    <property type="entry name" value="F-BOX DOMAIN-CONTAINING PROTEIN"/>
    <property type="match status" value="1"/>
</dbReference>
<sequence length="303" mass="33808">MARRSKASRGAPTPVRSPPTTPIPSTLTTPLSSAYPSTYPSEDEDDGAADAEEPNREPEPEQPTKGFRFLDLPPELRLRIYDYHFADCRGVTDLEPENYKRIGKKLVLLLVCKQLYHEVTPFFFGNSTFRVFPIHPGRPLKTKKPLLARLTPNQRAWITNLELRLGPGFNNPPRGWVINDALGLRDCVRVKKLRVYVEIDPSDNALKGFRRADGFYEEFSSRLLTGILAAVPSVEVVEFDAWPSVKISGGMMQRLLSVISPSYQLAWGPDRGWNGATTGPESHDSDAGIVGFEKLALVDYIPA</sequence>
<dbReference type="Proteomes" id="UP001187682">
    <property type="component" value="Unassembled WGS sequence"/>
</dbReference>
<accession>A0AAE8N0D9</accession>
<dbReference type="EMBL" id="ONZQ02000006">
    <property type="protein sequence ID" value="SPO02575.1"/>
    <property type="molecule type" value="Genomic_DNA"/>
</dbReference>
<dbReference type="PANTHER" id="PTHR42085">
    <property type="entry name" value="F-BOX DOMAIN-CONTAINING PROTEIN"/>
    <property type="match status" value="1"/>
</dbReference>
<feature type="compositionally biased region" description="Low complexity" evidence="1">
    <location>
        <begin position="23"/>
        <end position="40"/>
    </location>
</feature>
<evidence type="ECO:0000256" key="1">
    <source>
        <dbReference type="SAM" id="MobiDB-lite"/>
    </source>
</evidence>
<evidence type="ECO:0000313" key="2">
    <source>
        <dbReference type="EMBL" id="SPO02575.1"/>
    </source>
</evidence>